<organism evidence="1 2">
    <name type="scientific">Digitaria exilis</name>
    <dbReference type="NCBI Taxonomy" id="1010633"/>
    <lineage>
        <taxon>Eukaryota</taxon>
        <taxon>Viridiplantae</taxon>
        <taxon>Streptophyta</taxon>
        <taxon>Embryophyta</taxon>
        <taxon>Tracheophyta</taxon>
        <taxon>Spermatophyta</taxon>
        <taxon>Magnoliopsida</taxon>
        <taxon>Liliopsida</taxon>
        <taxon>Poales</taxon>
        <taxon>Poaceae</taxon>
        <taxon>PACMAD clade</taxon>
        <taxon>Panicoideae</taxon>
        <taxon>Panicodae</taxon>
        <taxon>Paniceae</taxon>
        <taxon>Anthephorinae</taxon>
        <taxon>Digitaria</taxon>
    </lineage>
</organism>
<comment type="caution">
    <text evidence="1">The sequence shown here is derived from an EMBL/GenBank/DDBJ whole genome shotgun (WGS) entry which is preliminary data.</text>
</comment>
<gene>
    <name evidence="1" type="ORF">HU200_036843</name>
</gene>
<dbReference type="Proteomes" id="UP000636709">
    <property type="component" value="Unassembled WGS sequence"/>
</dbReference>
<accession>A0A835BDM5</accession>
<evidence type="ECO:0000313" key="1">
    <source>
        <dbReference type="EMBL" id="KAF8695965.1"/>
    </source>
</evidence>
<dbReference type="OrthoDB" id="667727at2759"/>
<dbReference type="AlphaFoldDB" id="A0A835BDM5"/>
<proteinExistence type="predicted"/>
<sequence length="269" mass="29139">MAGRVLLRATALGLAAALGLRPWLHAVSRWTPPRELSPFVPSVRLMLLESSQGLQAALLGAPPLAGKHLRDVRARAESDLALVDVDRSEGGDPAAATDLRLLLALLAVRDGRADDAMRLYEEAARDAPFDRRPRALAYHICIVDGRDDESVRWNAAYRRLAPVIEGENPVPGLESPVTRELVSEMLVAATLGGVCPLDHPPDRAVVMRVACGAVDQGLVAALQDKALPAKERLQLRALRVYLHAKVRFLIKKEAQDMAQGDGEASPVSW</sequence>
<protein>
    <submittedName>
        <fullName evidence="1">Uncharacterized protein</fullName>
    </submittedName>
</protein>
<name>A0A835BDM5_9POAL</name>
<evidence type="ECO:0000313" key="2">
    <source>
        <dbReference type="Proteomes" id="UP000636709"/>
    </source>
</evidence>
<reference evidence="1" key="1">
    <citation type="submission" date="2020-07" db="EMBL/GenBank/DDBJ databases">
        <title>Genome sequence and genetic diversity analysis of an under-domesticated orphan crop, white fonio (Digitaria exilis).</title>
        <authorList>
            <person name="Bennetzen J.L."/>
            <person name="Chen S."/>
            <person name="Ma X."/>
            <person name="Wang X."/>
            <person name="Yssel A.E.J."/>
            <person name="Chaluvadi S.R."/>
            <person name="Johnson M."/>
            <person name="Gangashetty P."/>
            <person name="Hamidou F."/>
            <person name="Sanogo M.D."/>
            <person name="Zwaenepoel A."/>
            <person name="Wallace J."/>
            <person name="Van De Peer Y."/>
            <person name="Van Deynze A."/>
        </authorList>
    </citation>
    <scope>NUCLEOTIDE SEQUENCE</scope>
    <source>
        <tissue evidence="1">Leaves</tissue>
    </source>
</reference>
<dbReference type="EMBL" id="JACEFO010001882">
    <property type="protein sequence ID" value="KAF8695965.1"/>
    <property type="molecule type" value="Genomic_DNA"/>
</dbReference>
<keyword evidence="2" id="KW-1185">Reference proteome</keyword>